<name>A0ACC2TCW9_9FUNG</name>
<keyword evidence="2" id="KW-1185">Reference proteome</keyword>
<accession>A0ACC2TCW9</accession>
<organism evidence="1 2">
    <name type="scientific">Entomophthora muscae</name>
    <dbReference type="NCBI Taxonomy" id="34485"/>
    <lineage>
        <taxon>Eukaryota</taxon>
        <taxon>Fungi</taxon>
        <taxon>Fungi incertae sedis</taxon>
        <taxon>Zoopagomycota</taxon>
        <taxon>Entomophthoromycotina</taxon>
        <taxon>Entomophthoromycetes</taxon>
        <taxon>Entomophthorales</taxon>
        <taxon>Entomophthoraceae</taxon>
        <taxon>Entomophthora</taxon>
    </lineage>
</organism>
<comment type="caution">
    <text evidence="1">The sequence shown here is derived from an EMBL/GenBank/DDBJ whole genome shotgun (WGS) entry which is preliminary data.</text>
</comment>
<proteinExistence type="predicted"/>
<protein>
    <submittedName>
        <fullName evidence="1">Uncharacterized protein</fullName>
    </submittedName>
</protein>
<gene>
    <name evidence="1" type="ORF">DSO57_1030832</name>
</gene>
<evidence type="ECO:0000313" key="2">
    <source>
        <dbReference type="Proteomes" id="UP001165960"/>
    </source>
</evidence>
<evidence type="ECO:0000313" key="1">
    <source>
        <dbReference type="EMBL" id="KAJ9072092.1"/>
    </source>
</evidence>
<dbReference type="EMBL" id="QTSX02003056">
    <property type="protein sequence ID" value="KAJ9072092.1"/>
    <property type="molecule type" value="Genomic_DNA"/>
</dbReference>
<sequence length="284" mass="30061">MIFSALFLSFGIIGTQAQGSGKLEGEGKITTHHYEDQAGVLDTSQVMCGIKGSDMDLTRITAVAGLSSAKCRTCLKISTSSKTVYAMAVDSGGVGLDLNKSQFKELSGDITGLVQVKWEEADASHCAGVIKSGGSSDEPSYGNTQQETPQTPSKSPQNIQEPNTPNQSQNKQPSDGQNTSQINQQYPQAQDGQNTSQLDQNTQGQTSQPAQSPQQSDGQYSQAGQSAQGQTPQPAQSPQQSDGQYSQAGQSAQGQTLQPAQSPQQADGQYPQGGQNIQQYAFYQ</sequence>
<dbReference type="Proteomes" id="UP001165960">
    <property type="component" value="Unassembled WGS sequence"/>
</dbReference>
<reference evidence="1" key="1">
    <citation type="submission" date="2022-04" db="EMBL/GenBank/DDBJ databases">
        <title>Genome of the entomopathogenic fungus Entomophthora muscae.</title>
        <authorList>
            <person name="Elya C."/>
            <person name="Lovett B.R."/>
            <person name="Lee E."/>
            <person name="Macias A.M."/>
            <person name="Hajek A.E."/>
            <person name="De Bivort B.L."/>
            <person name="Kasson M.T."/>
            <person name="De Fine Licht H.H."/>
            <person name="Stajich J.E."/>
        </authorList>
    </citation>
    <scope>NUCLEOTIDE SEQUENCE</scope>
    <source>
        <strain evidence="1">Berkeley</strain>
    </source>
</reference>